<accession>A0ACB8RLT0</accession>
<comment type="caution">
    <text evidence="1">The sequence shown here is derived from an EMBL/GenBank/DDBJ whole genome shotgun (WGS) entry which is preliminary data.</text>
</comment>
<dbReference type="Proteomes" id="UP000814033">
    <property type="component" value="Unassembled WGS sequence"/>
</dbReference>
<keyword evidence="2" id="KW-1185">Reference proteome</keyword>
<sequence length="193" mass="21185">MCFATGFVTVVTVPAKDGEGEGAGERIVGGALWLQPGQKMEPSLTTFVRISPWKAIWSWGLSALSRLFLKYTPTIEKTLDKAFGARGVDRLDSWHLFEIAVDPDWEGQGLCSLLVRDGFARATPKPIHLEATTPKSRDRYLHFGFEIDEEHRFGVGEVDEKGLPAKGEAAVGWPDVVMTKVRLRARCGAGGVD</sequence>
<reference evidence="1" key="2">
    <citation type="journal article" date="2022" name="New Phytol.">
        <title>Evolutionary transition to the ectomycorrhizal habit in the genomes of a hyperdiverse lineage of mushroom-forming fungi.</title>
        <authorList>
            <person name="Looney B."/>
            <person name="Miyauchi S."/>
            <person name="Morin E."/>
            <person name="Drula E."/>
            <person name="Courty P.E."/>
            <person name="Kohler A."/>
            <person name="Kuo A."/>
            <person name="LaButti K."/>
            <person name="Pangilinan J."/>
            <person name="Lipzen A."/>
            <person name="Riley R."/>
            <person name="Andreopoulos W."/>
            <person name="He G."/>
            <person name="Johnson J."/>
            <person name="Nolan M."/>
            <person name="Tritt A."/>
            <person name="Barry K.W."/>
            <person name="Grigoriev I.V."/>
            <person name="Nagy L.G."/>
            <person name="Hibbett D."/>
            <person name="Henrissat B."/>
            <person name="Matheny P.B."/>
            <person name="Labbe J."/>
            <person name="Martin F.M."/>
        </authorList>
    </citation>
    <scope>NUCLEOTIDE SEQUENCE</scope>
    <source>
        <strain evidence="1">FP105234-sp</strain>
    </source>
</reference>
<organism evidence="1 2">
    <name type="scientific">Auriscalpium vulgare</name>
    <dbReference type="NCBI Taxonomy" id="40419"/>
    <lineage>
        <taxon>Eukaryota</taxon>
        <taxon>Fungi</taxon>
        <taxon>Dikarya</taxon>
        <taxon>Basidiomycota</taxon>
        <taxon>Agaricomycotina</taxon>
        <taxon>Agaricomycetes</taxon>
        <taxon>Russulales</taxon>
        <taxon>Auriscalpiaceae</taxon>
        <taxon>Auriscalpium</taxon>
    </lineage>
</organism>
<evidence type="ECO:0000313" key="2">
    <source>
        <dbReference type="Proteomes" id="UP000814033"/>
    </source>
</evidence>
<protein>
    <submittedName>
        <fullName evidence="1">Uncharacterized protein</fullName>
    </submittedName>
</protein>
<name>A0ACB8RLT0_9AGAM</name>
<proteinExistence type="predicted"/>
<evidence type="ECO:0000313" key="1">
    <source>
        <dbReference type="EMBL" id="KAI0044752.1"/>
    </source>
</evidence>
<reference evidence="1" key="1">
    <citation type="submission" date="2021-02" db="EMBL/GenBank/DDBJ databases">
        <authorList>
            <consortium name="DOE Joint Genome Institute"/>
            <person name="Ahrendt S."/>
            <person name="Looney B.P."/>
            <person name="Miyauchi S."/>
            <person name="Morin E."/>
            <person name="Drula E."/>
            <person name="Courty P.E."/>
            <person name="Chicoki N."/>
            <person name="Fauchery L."/>
            <person name="Kohler A."/>
            <person name="Kuo A."/>
            <person name="Labutti K."/>
            <person name="Pangilinan J."/>
            <person name="Lipzen A."/>
            <person name="Riley R."/>
            <person name="Andreopoulos W."/>
            <person name="He G."/>
            <person name="Johnson J."/>
            <person name="Barry K.W."/>
            <person name="Grigoriev I.V."/>
            <person name="Nagy L."/>
            <person name="Hibbett D."/>
            <person name="Henrissat B."/>
            <person name="Matheny P.B."/>
            <person name="Labbe J."/>
            <person name="Martin F."/>
        </authorList>
    </citation>
    <scope>NUCLEOTIDE SEQUENCE</scope>
    <source>
        <strain evidence="1">FP105234-sp</strain>
    </source>
</reference>
<dbReference type="EMBL" id="MU275972">
    <property type="protein sequence ID" value="KAI0044752.1"/>
    <property type="molecule type" value="Genomic_DNA"/>
</dbReference>
<gene>
    <name evidence="1" type="ORF">FA95DRAFT_1496603</name>
</gene>